<evidence type="ECO:0000256" key="1">
    <source>
        <dbReference type="ARBA" id="ARBA00001231"/>
    </source>
</evidence>
<dbReference type="SUPFAM" id="SSF49373">
    <property type="entry name" value="Invasin/intimin cell-adhesion fragments"/>
    <property type="match status" value="1"/>
</dbReference>
<comment type="catalytic activity">
    <reaction evidence="1">
        <text>Hydrolysis of terminal non-reducing N-acetyl-D-hexosamine residues in N-acetyl-beta-D-hexosaminides.</text>
        <dbReference type="EC" id="3.2.1.52"/>
    </reaction>
</comment>
<dbReference type="SUPFAM" id="SSF52279">
    <property type="entry name" value="Beta-D-glucan exohydrolase, C-terminal domain"/>
    <property type="match status" value="1"/>
</dbReference>
<dbReference type="EMBL" id="CP133461">
    <property type="protein sequence ID" value="WMV77610.1"/>
    <property type="molecule type" value="Genomic_DNA"/>
</dbReference>
<sequence length="697" mass="76049">MSFYWKTAVFMTVITFFISWASPQVGAKEKVGVDLIIYQNIPEVDVTIDGNTVALRALKVYPKGNFSEVTTGVQWKSSNRQVASVSRNGTVVFSGKSGKTFITVTDGVRKDRIGFTVKPVSAAKKGGKSDIKVSVSKEKGSRYDVISRAVKGLTLEEKIGQMLMPDFRYFNGAPVTAMRPEIKELIQKYHIGGIILFRENVVTTEQTARLVMDYQQAAEKFGLLISIDQEGGIVTRLQSGTNMPGNMALGATRSESLAYKVGHAIGEELYALGINMNLAPVLDVNNNPDNPVIGVRSFGENPELVAQLGTAYMKGLQDSGVAATAKHFPGHGDTAVDSHLGLPEVPHDRSRLETVEWYPFQKAMEAGIDAVMTAHVTFPKIDDTKVISQKDGTEISLPATLSHKVLTELMRQEMGFQGVIITDAMNMKAISDHFGPVDAAVRAVQAGADIVLMPIGLEEVASGLKKAVENGEISQERIDQSVKRILTLKVKRGIFKQETPPNEQEVIDRALRVVGSEEHKQTEREAAAKSITLVKNEQVLPLSPSKIDHLVVVGNTMIESLAEAVRAYVSNVTVIQGAAPLNEEQLQSVKKADAVIVGTYTSNASERLPSNPQMKMVRQMIDNTDAPVIAIGIRNPYDMMSYPDVEAYLAQYGFQPASFQAVVDVIFGINMPTGRLPVTIPRYDGGILYEYGHGLSY</sequence>
<dbReference type="Pfam" id="PF01915">
    <property type="entry name" value="Glyco_hydro_3_C"/>
    <property type="match status" value="1"/>
</dbReference>
<keyword evidence="5 6" id="KW-0326">Glycosidase</keyword>
<keyword evidence="4 6" id="KW-0378">Hydrolase</keyword>
<dbReference type="PROSITE" id="PS00775">
    <property type="entry name" value="GLYCOSYL_HYDROL_F3"/>
    <property type="match status" value="1"/>
</dbReference>
<dbReference type="InterPro" id="IPR036962">
    <property type="entry name" value="Glyco_hydro_3_N_sf"/>
</dbReference>
<dbReference type="InterPro" id="IPR050226">
    <property type="entry name" value="NagZ_Beta-hexosaminidase"/>
</dbReference>
<evidence type="ECO:0000313" key="9">
    <source>
        <dbReference type="EMBL" id="WMV77610.1"/>
    </source>
</evidence>
<evidence type="ECO:0000259" key="8">
    <source>
        <dbReference type="Pfam" id="PF01915"/>
    </source>
</evidence>
<organism evidence="9 10">
    <name type="scientific">Geobacillus thermodenitrificans</name>
    <dbReference type="NCBI Taxonomy" id="33940"/>
    <lineage>
        <taxon>Bacteria</taxon>
        <taxon>Bacillati</taxon>
        <taxon>Bacillota</taxon>
        <taxon>Bacilli</taxon>
        <taxon>Bacillales</taxon>
        <taxon>Anoxybacillaceae</taxon>
        <taxon>Geobacillus</taxon>
    </lineage>
</organism>
<comment type="similarity">
    <text evidence="2 6">Belongs to the glycosyl hydrolase 3 family.</text>
</comment>
<evidence type="ECO:0000256" key="4">
    <source>
        <dbReference type="ARBA" id="ARBA00022801"/>
    </source>
</evidence>
<dbReference type="RefSeq" id="WP_087959962.1">
    <property type="nucleotide sequence ID" value="NZ_CP017690.1"/>
</dbReference>
<proteinExistence type="inferred from homology"/>
<dbReference type="PANTHER" id="PTHR30480">
    <property type="entry name" value="BETA-HEXOSAMINIDASE-RELATED"/>
    <property type="match status" value="1"/>
</dbReference>
<dbReference type="Proteomes" id="UP001297580">
    <property type="component" value="Chromosome"/>
</dbReference>
<dbReference type="SUPFAM" id="SSF51445">
    <property type="entry name" value="(Trans)glycosidases"/>
    <property type="match status" value="1"/>
</dbReference>
<feature type="domain" description="Glycoside hydrolase family 3 C-terminal" evidence="8">
    <location>
        <begin position="531"/>
        <end position="697"/>
    </location>
</feature>
<evidence type="ECO:0000256" key="5">
    <source>
        <dbReference type="ARBA" id="ARBA00023295"/>
    </source>
</evidence>
<gene>
    <name evidence="9" type="primary">nagZ</name>
    <name evidence="9" type="ORF">HSX42_07670</name>
</gene>
<dbReference type="PANTHER" id="PTHR30480:SF13">
    <property type="entry name" value="BETA-HEXOSAMINIDASE"/>
    <property type="match status" value="1"/>
</dbReference>
<dbReference type="Gene3D" id="3.40.50.1700">
    <property type="entry name" value="Glycoside hydrolase family 3 C-terminal domain"/>
    <property type="match status" value="1"/>
</dbReference>
<dbReference type="EC" id="3.2.1.52" evidence="3"/>
<dbReference type="Pfam" id="PF00933">
    <property type="entry name" value="Glyco_hydro_3"/>
    <property type="match status" value="1"/>
</dbReference>
<dbReference type="NCBIfam" id="NF003740">
    <property type="entry name" value="PRK05337.1"/>
    <property type="match status" value="1"/>
</dbReference>
<dbReference type="InterPro" id="IPR019800">
    <property type="entry name" value="Glyco_hydro_3_AS"/>
</dbReference>
<dbReference type="InterPro" id="IPR036881">
    <property type="entry name" value="Glyco_hydro_3_C_sf"/>
</dbReference>
<dbReference type="Gene3D" id="3.20.20.300">
    <property type="entry name" value="Glycoside hydrolase, family 3, N-terminal domain"/>
    <property type="match status" value="1"/>
</dbReference>
<evidence type="ECO:0000313" key="10">
    <source>
        <dbReference type="Proteomes" id="UP001297580"/>
    </source>
</evidence>
<dbReference type="InterPro" id="IPR002772">
    <property type="entry name" value="Glyco_hydro_3_C"/>
</dbReference>
<evidence type="ECO:0000256" key="2">
    <source>
        <dbReference type="ARBA" id="ARBA00005336"/>
    </source>
</evidence>
<dbReference type="InterPro" id="IPR017853">
    <property type="entry name" value="GH"/>
</dbReference>
<evidence type="ECO:0000256" key="3">
    <source>
        <dbReference type="ARBA" id="ARBA00012663"/>
    </source>
</evidence>
<dbReference type="PRINTS" id="PR00133">
    <property type="entry name" value="GLHYDRLASE3"/>
</dbReference>
<evidence type="ECO:0000256" key="6">
    <source>
        <dbReference type="RuleBase" id="RU361161"/>
    </source>
</evidence>
<feature type="domain" description="Glycoside hydrolase family 3 N-terminal" evidence="7">
    <location>
        <begin position="154"/>
        <end position="488"/>
    </location>
</feature>
<dbReference type="GO" id="GO:0004563">
    <property type="term" value="F:beta-N-acetylhexosaminidase activity"/>
    <property type="evidence" value="ECO:0007669"/>
    <property type="project" value="UniProtKB-EC"/>
</dbReference>
<dbReference type="InterPro" id="IPR001764">
    <property type="entry name" value="Glyco_hydro_3_N"/>
</dbReference>
<dbReference type="InterPro" id="IPR008964">
    <property type="entry name" value="Invasin/intimin_cell_adhesion"/>
</dbReference>
<name>A0ABY9QGN1_GEOTD</name>
<dbReference type="Gene3D" id="2.60.40.1080">
    <property type="match status" value="1"/>
</dbReference>
<evidence type="ECO:0000259" key="7">
    <source>
        <dbReference type="Pfam" id="PF00933"/>
    </source>
</evidence>
<protein>
    <recommendedName>
        <fullName evidence="3">beta-N-acetylhexosaminidase</fullName>
        <ecNumber evidence="3">3.2.1.52</ecNumber>
    </recommendedName>
</protein>
<keyword evidence="10" id="KW-1185">Reference proteome</keyword>
<reference evidence="9 10" key="1">
    <citation type="submission" date="2023-08" db="EMBL/GenBank/DDBJ databases">
        <title>Complete genome sequence of Geobacillus thermodenitrificans K1041, a genetically tractable strain representative of the genus Geobacillus.</title>
        <authorList>
            <person name="Kani S."/>
            <person name="Suzuki H."/>
        </authorList>
    </citation>
    <scope>NUCLEOTIDE SEQUENCE [LARGE SCALE GENOMIC DNA]</scope>
    <source>
        <strain evidence="9 10">K1041</strain>
    </source>
</reference>
<accession>A0ABY9QGN1</accession>